<dbReference type="Gene3D" id="2.40.50.230">
    <property type="entry name" value="Gp5 N-terminal domain"/>
    <property type="match status" value="1"/>
</dbReference>
<accession>A0A8S5MY59</accession>
<proteinExistence type="predicted"/>
<reference evidence="2" key="1">
    <citation type="journal article" date="2021" name="Proc. Natl. Acad. Sci. U.S.A.">
        <title>A Catalog of Tens of Thousands of Viruses from Human Metagenomes Reveals Hidden Associations with Chronic Diseases.</title>
        <authorList>
            <person name="Tisza M.J."/>
            <person name="Buck C.B."/>
        </authorList>
    </citation>
    <scope>NUCLEOTIDE SEQUENCE</scope>
    <source>
        <strain evidence="2">CtCop38</strain>
    </source>
</reference>
<organism evidence="2">
    <name type="scientific">Myoviridae sp. ctCop38</name>
    <dbReference type="NCBI Taxonomy" id="2826632"/>
    <lineage>
        <taxon>Viruses</taxon>
        <taxon>Duplodnaviria</taxon>
        <taxon>Heunggongvirae</taxon>
        <taxon>Uroviricota</taxon>
        <taxon>Caudoviricetes</taxon>
    </lineage>
</organism>
<evidence type="ECO:0000313" key="2">
    <source>
        <dbReference type="EMBL" id="DAD87341.1"/>
    </source>
</evidence>
<dbReference type="Pfam" id="PF18352">
    <property type="entry name" value="Gp138_N"/>
    <property type="match status" value="1"/>
</dbReference>
<evidence type="ECO:0000259" key="1">
    <source>
        <dbReference type="Pfam" id="PF18352"/>
    </source>
</evidence>
<dbReference type="InterPro" id="IPR041599">
    <property type="entry name" value="Gp138_N"/>
</dbReference>
<dbReference type="InterPro" id="IPR037026">
    <property type="entry name" value="Vgr_OB-fold_dom_sf"/>
</dbReference>
<feature type="domain" description="Phage protein Gp138 N-terminal" evidence="1">
    <location>
        <begin position="30"/>
        <end position="130"/>
    </location>
</feature>
<name>A0A8S5MY59_9CAUD</name>
<dbReference type="EMBL" id="BK015019">
    <property type="protein sequence ID" value="DAD87341.1"/>
    <property type="molecule type" value="Genomic_DNA"/>
</dbReference>
<protein>
    <submittedName>
        <fullName evidence="2">Baseplate component</fullName>
    </submittedName>
</protein>
<sequence length="182" mass="19504">MIDLNLRTPNVERQGELDARAAAIKTRVCVPGIIQSFDAAAQTVTVQPALREKMLADGDESWIDIPLLVDVPIVVPRAGGYALTLPIQAGDECLVVFGDMCMDGWWQSGGVQNQVECRRHDLSDGFAIIGVWSQPRVIPGYSTGSAQLRNDAGSAYVELAGDTINIVGGTVNIKAGRVNINE</sequence>